<organism evidence="1 2">
    <name type="scientific">Plenodomus tracheiphilus IPT5</name>
    <dbReference type="NCBI Taxonomy" id="1408161"/>
    <lineage>
        <taxon>Eukaryota</taxon>
        <taxon>Fungi</taxon>
        <taxon>Dikarya</taxon>
        <taxon>Ascomycota</taxon>
        <taxon>Pezizomycotina</taxon>
        <taxon>Dothideomycetes</taxon>
        <taxon>Pleosporomycetidae</taxon>
        <taxon>Pleosporales</taxon>
        <taxon>Pleosporineae</taxon>
        <taxon>Leptosphaeriaceae</taxon>
        <taxon>Plenodomus</taxon>
    </lineage>
</organism>
<dbReference type="Proteomes" id="UP000799423">
    <property type="component" value="Unassembled WGS sequence"/>
</dbReference>
<name>A0A6A7AZP4_9PLEO</name>
<sequence>MAATLSAIWSIQVSEATCEASPACHFCAISSSCPCMTIGAACVGNVRRGMCRRLIGELLVIRKAPSRSRLSLDMAKTYHYCMECD</sequence>
<reference evidence="1" key="1">
    <citation type="submission" date="2020-01" db="EMBL/GenBank/DDBJ databases">
        <authorList>
            <consortium name="DOE Joint Genome Institute"/>
            <person name="Haridas S."/>
            <person name="Albert R."/>
            <person name="Binder M."/>
            <person name="Bloem J."/>
            <person name="Labutti K."/>
            <person name="Salamov A."/>
            <person name="Andreopoulos B."/>
            <person name="Baker S.E."/>
            <person name="Barry K."/>
            <person name="Bills G."/>
            <person name="Bluhm B.H."/>
            <person name="Cannon C."/>
            <person name="Castanera R."/>
            <person name="Culley D.E."/>
            <person name="Daum C."/>
            <person name="Ezra D."/>
            <person name="Gonzalez J.B."/>
            <person name="Henrissat B."/>
            <person name="Kuo A."/>
            <person name="Liang C."/>
            <person name="Lipzen A."/>
            <person name="Lutzoni F."/>
            <person name="Magnuson J."/>
            <person name="Mondo S."/>
            <person name="Nolan M."/>
            <person name="Ohm R."/>
            <person name="Pangilinan J."/>
            <person name="Park H.-J."/>
            <person name="Ramirez L."/>
            <person name="Alfaro M."/>
            <person name="Sun H."/>
            <person name="Tritt A."/>
            <person name="Yoshinaga Y."/>
            <person name="Zwiers L.-H."/>
            <person name="Turgeon B.G."/>
            <person name="Goodwin S.B."/>
            <person name="Spatafora J.W."/>
            <person name="Crous P.W."/>
            <person name="Grigoriev I.V."/>
        </authorList>
    </citation>
    <scope>NUCLEOTIDE SEQUENCE</scope>
    <source>
        <strain evidence="1">IPT5</strain>
    </source>
</reference>
<dbReference type="EMBL" id="MU006322">
    <property type="protein sequence ID" value="KAF2847847.1"/>
    <property type="molecule type" value="Genomic_DNA"/>
</dbReference>
<protein>
    <submittedName>
        <fullName evidence="1">Uncharacterized protein</fullName>
    </submittedName>
</protein>
<proteinExistence type="predicted"/>
<evidence type="ECO:0000313" key="1">
    <source>
        <dbReference type="EMBL" id="KAF2847847.1"/>
    </source>
</evidence>
<gene>
    <name evidence="1" type="ORF">T440DRAFT_183408</name>
</gene>
<evidence type="ECO:0000313" key="2">
    <source>
        <dbReference type="Proteomes" id="UP000799423"/>
    </source>
</evidence>
<keyword evidence="2" id="KW-1185">Reference proteome</keyword>
<accession>A0A6A7AZP4</accession>
<dbReference type="AlphaFoldDB" id="A0A6A7AZP4"/>